<dbReference type="InterPro" id="IPR000073">
    <property type="entry name" value="AB_hydrolase_1"/>
</dbReference>
<evidence type="ECO:0000313" key="10">
    <source>
        <dbReference type="EMBL" id="QAR31894.1"/>
    </source>
</evidence>
<dbReference type="GO" id="GO:0009086">
    <property type="term" value="P:methionine biosynthetic process"/>
    <property type="evidence" value="ECO:0007669"/>
    <property type="project" value="UniProtKB-UniRule"/>
</dbReference>
<dbReference type="OrthoDB" id="9800754at2"/>
<evidence type="ECO:0000256" key="6">
    <source>
        <dbReference type="ARBA" id="ARBA00023315"/>
    </source>
</evidence>
<feature type="active site" description="Nucleophile" evidence="7 8">
    <location>
        <position position="152"/>
    </location>
</feature>
<dbReference type="SUPFAM" id="SSF53474">
    <property type="entry name" value="alpha/beta-Hydrolases"/>
    <property type="match status" value="1"/>
</dbReference>
<evidence type="ECO:0000256" key="1">
    <source>
        <dbReference type="ARBA" id="ARBA00011738"/>
    </source>
</evidence>
<feature type="active site" evidence="7 8">
    <location>
        <position position="315"/>
    </location>
</feature>
<dbReference type="Proteomes" id="UP000287502">
    <property type="component" value="Chromosome"/>
</dbReference>
<keyword evidence="6 7" id="KW-0012">Acyltransferase</keyword>
<evidence type="ECO:0000256" key="8">
    <source>
        <dbReference type="PIRSR" id="PIRSR000443-1"/>
    </source>
</evidence>
<dbReference type="InterPro" id="IPR029058">
    <property type="entry name" value="AB_hydrolase_fold"/>
</dbReference>
<feature type="binding site" evidence="7">
    <location>
        <position position="349"/>
    </location>
    <ligand>
        <name>substrate</name>
    </ligand>
</feature>
<evidence type="ECO:0000256" key="4">
    <source>
        <dbReference type="ARBA" id="ARBA00022679"/>
    </source>
</evidence>
<dbReference type="UniPathway" id="UPA00051">
    <property type="reaction ID" value="UER00074"/>
</dbReference>
<dbReference type="PANTHER" id="PTHR32268">
    <property type="entry name" value="HOMOSERINE O-ACETYLTRANSFERASE"/>
    <property type="match status" value="1"/>
</dbReference>
<keyword evidence="11" id="KW-1185">Reference proteome</keyword>
<evidence type="ECO:0000313" key="11">
    <source>
        <dbReference type="Proteomes" id="UP000287502"/>
    </source>
</evidence>
<dbReference type="GO" id="GO:0005737">
    <property type="term" value="C:cytoplasm"/>
    <property type="evidence" value="ECO:0007669"/>
    <property type="project" value="UniProtKB-SubCell"/>
</dbReference>
<feature type="binding site" evidence="7">
    <location>
        <position position="221"/>
    </location>
    <ligand>
        <name>substrate</name>
    </ligand>
</feature>
<protein>
    <recommendedName>
        <fullName evidence="7">Homoserine O-acetyltransferase</fullName>
        <shortName evidence="7">HAT</shortName>
        <ecNumber evidence="7">2.3.1.31</ecNumber>
    </recommendedName>
    <alternativeName>
        <fullName evidence="7">Homoserine transacetylase</fullName>
        <shortName evidence="7">HTA</shortName>
    </alternativeName>
</protein>
<comment type="function">
    <text evidence="7">Transfers an acetyl group from acetyl-CoA to L-homoserine, forming acetyl-L-homoserine.</text>
</comment>
<dbReference type="PIRSF" id="PIRSF000443">
    <property type="entry name" value="Homoser_Ac_trans"/>
    <property type="match status" value="1"/>
</dbReference>
<gene>
    <name evidence="7" type="primary">metXA</name>
    <name evidence="10" type="ORF">EP073_00295</name>
</gene>
<reference evidence="10 11" key="1">
    <citation type="submission" date="2019-01" db="EMBL/GenBank/DDBJ databases">
        <title>Geovibrio thiophilus DSM 11263, complete genome.</title>
        <authorList>
            <person name="Spring S."/>
            <person name="Bunk B."/>
            <person name="Sproer C."/>
        </authorList>
    </citation>
    <scope>NUCLEOTIDE SEQUENCE [LARGE SCALE GENOMIC DNA]</scope>
    <source>
        <strain evidence="10 11">DSM 11263</strain>
    </source>
</reference>
<dbReference type="KEGG" id="gtl:EP073_00295"/>
<keyword evidence="4 7" id="KW-0808">Transferase</keyword>
<dbReference type="GO" id="GO:0009092">
    <property type="term" value="P:homoserine metabolic process"/>
    <property type="evidence" value="ECO:0007669"/>
    <property type="project" value="TreeGrafter"/>
</dbReference>
<dbReference type="EMBL" id="CP035108">
    <property type="protein sequence ID" value="QAR31894.1"/>
    <property type="molecule type" value="Genomic_DNA"/>
</dbReference>
<comment type="similarity">
    <text evidence="7">Belongs to the AB hydrolase superfamily. MetX family.</text>
</comment>
<comment type="pathway">
    <text evidence="7">Amino-acid biosynthesis; L-methionine biosynthesis via de novo pathway; O-acetyl-L-homoserine from L-homoserine: step 1/1.</text>
</comment>
<keyword evidence="5 7" id="KW-0486">Methionine biosynthesis</keyword>
<feature type="domain" description="AB hydrolase-1" evidence="9">
    <location>
        <begin position="46"/>
        <end position="328"/>
    </location>
</feature>
<dbReference type="AlphaFoldDB" id="A0A410JUM0"/>
<dbReference type="EC" id="2.3.1.31" evidence="7"/>
<dbReference type="Gene3D" id="3.40.50.1820">
    <property type="entry name" value="alpha/beta hydrolase"/>
    <property type="match status" value="1"/>
</dbReference>
<dbReference type="Gene3D" id="1.10.1740.110">
    <property type="match status" value="1"/>
</dbReference>
<dbReference type="Pfam" id="PF00561">
    <property type="entry name" value="Abhydrolase_1"/>
    <property type="match status" value="1"/>
</dbReference>
<dbReference type="RefSeq" id="WP_128465181.1">
    <property type="nucleotide sequence ID" value="NZ_CP035108.1"/>
</dbReference>
<feature type="active site" evidence="7 8">
    <location>
        <position position="348"/>
    </location>
</feature>
<accession>A0A410JUM0</accession>
<keyword evidence="2 7" id="KW-0963">Cytoplasm</keyword>
<evidence type="ECO:0000256" key="2">
    <source>
        <dbReference type="ARBA" id="ARBA00022490"/>
    </source>
</evidence>
<dbReference type="NCBIfam" id="TIGR01392">
    <property type="entry name" value="homoserO_Ac_trn"/>
    <property type="match status" value="1"/>
</dbReference>
<organism evidence="10 11">
    <name type="scientific">Geovibrio thiophilus</name>
    <dbReference type="NCBI Taxonomy" id="139438"/>
    <lineage>
        <taxon>Bacteria</taxon>
        <taxon>Pseudomonadati</taxon>
        <taxon>Deferribacterota</taxon>
        <taxon>Deferribacteres</taxon>
        <taxon>Deferribacterales</taxon>
        <taxon>Geovibrionaceae</taxon>
        <taxon>Geovibrio</taxon>
    </lineage>
</organism>
<evidence type="ECO:0000256" key="3">
    <source>
        <dbReference type="ARBA" id="ARBA00022605"/>
    </source>
</evidence>
<comment type="catalytic activity">
    <reaction evidence="7">
        <text>L-homoserine + acetyl-CoA = O-acetyl-L-homoserine + CoA</text>
        <dbReference type="Rhea" id="RHEA:13701"/>
        <dbReference type="ChEBI" id="CHEBI:57287"/>
        <dbReference type="ChEBI" id="CHEBI:57288"/>
        <dbReference type="ChEBI" id="CHEBI:57476"/>
        <dbReference type="ChEBI" id="CHEBI:57716"/>
        <dbReference type="EC" id="2.3.1.31"/>
    </reaction>
</comment>
<dbReference type="InterPro" id="IPR008220">
    <property type="entry name" value="HAT_MetX-like"/>
</dbReference>
<evidence type="ECO:0000256" key="7">
    <source>
        <dbReference type="HAMAP-Rule" id="MF_00296"/>
    </source>
</evidence>
<comment type="subunit">
    <text evidence="1 7">Homodimer.</text>
</comment>
<comment type="caution">
    <text evidence="7">Lacks conserved residue(s) required for the propagation of feature annotation.</text>
</comment>
<name>A0A410JUM0_9BACT</name>
<evidence type="ECO:0000256" key="5">
    <source>
        <dbReference type="ARBA" id="ARBA00023167"/>
    </source>
</evidence>
<proteinExistence type="inferred from homology"/>
<dbReference type="GO" id="GO:0004414">
    <property type="term" value="F:homoserine O-acetyltransferase activity"/>
    <property type="evidence" value="ECO:0007669"/>
    <property type="project" value="UniProtKB-UniRule"/>
</dbReference>
<dbReference type="HAMAP" id="MF_00296">
    <property type="entry name" value="MetX_acyltransf"/>
    <property type="match status" value="1"/>
</dbReference>
<sequence length="371" mass="41833">MENSAGIVKPQYVTFRDDFSFESGRVISSVTCCYETYGKLSEDKSNAVLVCHALTGSAHAAGFHRADEQKPGWWDSMIGPGKTFDTNKYFVICSNFLGSCFGTTGPSSVDPSTGKRYGIRFPVASVKDMVKLQKRLIDHLGIEKLLAVAGGSMGGMQVLEWGATYPDMMKTLIPIATTHAITPMAIAFNSIARFSITKDPRWNKGDYYEGEFPVDGLAIARMAGHITYLSDPAFNDKFGRRYSAFEGFYDFNGFFEVENYLRYNGYKFTEVFDANTYLYVLKAMDIFDLSYGRGSLSDAVELIKADTLLISVSSDFLFPPYLTEEIYDIMKYQGKKAFWYNIQSNYGHDAFLLEFEELDRLIREFFADRGL</sequence>
<dbReference type="FunFam" id="1.10.1740.110:FF:000001">
    <property type="entry name" value="Homoserine O-acetyltransferase"/>
    <property type="match status" value="1"/>
</dbReference>
<dbReference type="PANTHER" id="PTHR32268:SF11">
    <property type="entry name" value="HOMOSERINE O-ACETYLTRANSFERASE"/>
    <property type="match status" value="1"/>
</dbReference>
<keyword evidence="3 7" id="KW-0028">Amino-acid biosynthesis</keyword>
<evidence type="ECO:0000259" key="9">
    <source>
        <dbReference type="Pfam" id="PF00561"/>
    </source>
</evidence>
<comment type="subcellular location">
    <subcellularLocation>
        <location evidence="7">Cytoplasm</location>
    </subcellularLocation>
</comment>
<dbReference type="NCBIfam" id="NF001209">
    <property type="entry name" value="PRK00175.1"/>
    <property type="match status" value="1"/>
</dbReference>